<evidence type="ECO:0000313" key="7">
    <source>
        <dbReference type="EMBL" id="GAG64136.1"/>
    </source>
</evidence>
<organism evidence="7">
    <name type="scientific">marine sediment metagenome</name>
    <dbReference type="NCBI Taxonomy" id="412755"/>
    <lineage>
        <taxon>unclassified sequences</taxon>
        <taxon>metagenomes</taxon>
        <taxon>ecological metagenomes</taxon>
    </lineage>
</organism>
<sequence length="66" mass="7094">PYIGAAVIGRVLQAAGYKVGIIAQPDINSKIDISRLGEPALFWGVTAGSVVGKNIYYLPRSFIKFL</sequence>
<dbReference type="InterPro" id="IPR022946">
    <property type="entry name" value="UPF0313"/>
</dbReference>
<evidence type="ECO:0000256" key="2">
    <source>
        <dbReference type="ARBA" id="ARBA00022691"/>
    </source>
</evidence>
<dbReference type="GO" id="GO:0046872">
    <property type="term" value="F:metal ion binding"/>
    <property type="evidence" value="ECO:0007669"/>
    <property type="project" value="UniProtKB-KW"/>
</dbReference>
<dbReference type="AlphaFoldDB" id="X1AWG5"/>
<dbReference type="EMBL" id="BART01001191">
    <property type="protein sequence ID" value="GAG64136.1"/>
    <property type="molecule type" value="Genomic_DNA"/>
</dbReference>
<keyword evidence="1" id="KW-0004">4Fe-4S</keyword>
<name>X1AWG5_9ZZZZ</name>
<proteinExistence type="predicted"/>
<comment type="caution">
    <text evidence="7">The sequence shown here is derived from an EMBL/GenBank/DDBJ whole genome shotgun (WGS) entry which is preliminary data.</text>
</comment>
<evidence type="ECO:0000256" key="1">
    <source>
        <dbReference type="ARBA" id="ARBA00022485"/>
    </source>
</evidence>
<evidence type="ECO:0000256" key="3">
    <source>
        <dbReference type="ARBA" id="ARBA00022723"/>
    </source>
</evidence>
<protein>
    <recommendedName>
        <fullName evidence="6">UPF0313 domain-containing protein</fullName>
    </recommendedName>
</protein>
<reference evidence="7" key="1">
    <citation type="journal article" date="2014" name="Front. Microbiol.">
        <title>High frequency of phylogenetically diverse reductive dehalogenase-homologous genes in deep subseafloor sedimentary metagenomes.</title>
        <authorList>
            <person name="Kawai M."/>
            <person name="Futagami T."/>
            <person name="Toyoda A."/>
            <person name="Takaki Y."/>
            <person name="Nishi S."/>
            <person name="Hori S."/>
            <person name="Arai W."/>
            <person name="Tsubouchi T."/>
            <person name="Morono Y."/>
            <person name="Uchiyama I."/>
            <person name="Ito T."/>
            <person name="Fujiyama A."/>
            <person name="Inagaki F."/>
            <person name="Takami H."/>
        </authorList>
    </citation>
    <scope>NUCLEOTIDE SEQUENCE</scope>
    <source>
        <strain evidence="7">Expedition CK06-06</strain>
    </source>
</reference>
<feature type="domain" description="UPF0313" evidence="6">
    <location>
        <begin position="1"/>
        <end position="50"/>
    </location>
</feature>
<feature type="non-terminal residue" evidence="7">
    <location>
        <position position="1"/>
    </location>
</feature>
<keyword evidence="5" id="KW-0411">Iron-sulfur</keyword>
<gene>
    <name evidence="7" type="ORF">S01H4_04442</name>
</gene>
<dbReference type="InterPro" id="IPR013704">
    <property type="entry name" value="UPF0313_N"/>
</dbReference>
<evidence type="ECO:0000256" key="5">
    <source>
        <dbReference type="ARBA" id="ARBA00023014"/>
    </source>
</evidence>
<dbReference type="GO" id="GO:0051539">
    <property type="term" value="F:4 iron, 4 sulfur cluster binding"/>
    <property type="evidence" value="ECO:0007669"/>
    <property type="project" value="UniProtKB-KW"/>
</dbReference>
<dbReference type="Pfam" id="PF08497">
    <property type="entry name" value="Radical_SAM_N"/>
    <property type="match status" value="1"/>
</dbReference>
<keyword evidence="4" id="KW-0408">Iron</keyword>
<keyword evidence="2" id="KW-0949">S-adenosyl-L-methionine</keyword>
<evidence type="ECO:0000259" key="6">
    <source>
        <dbReference type="Pfam" id="PF08497"/>
    </source>
</evidence>
<evidence type="ECO:0000256" key="4">
    <source>
        <dbReference type="ARBA" id="ARBA00023004"/>
    </source>
</evidence>
<accession>X1AWG5</accession>
<keyword evidence="3" id="KW-0479">Metal-binding</keyword>
<dbReference type="PANTHER" id="PTHR32331:SF0">
    <property type="entry name" value="UPF0313 PROTEIN YGIQ"/>
    <property type="match status" value="1"/>
</dbReference>
<dbReference type="PANTHER" id="PTHR32331">
    <property type="entry name" value="UPF0313 PROTEIN YGIQ"/>
    <property type="match status" value="1"/>
</dbReference>